<evidence type="ECO:0000256" key="1">
    <source>
        <dbReference type="SAM" id="Coils"/>
    </source>
</evidence>
<reference evidence="3 4" key="1">
    <citation type="submission" date="2020-06" db="EMBL/GenBank/DDBJ databases">
        <authorList>
            <person name="Li R."/>
            <person name="Bekaert M."/>
        </authorList>
    </citation>
    <scope>NUCLEOTIDE SEQUENCE [LARGE SCALE GENOMIC DNA]</scope>
    <source>
        <strain evidence="4">wild</strain>
    </source>
</reference>
<evidence type="ECO:0000313" key="4">
    <source>
        <dbReference type="Proteomes" id="UP000507470"/>
    </source>
</evidence>
<organism evidence="3 4">
    <name type="scientific">Mytilus coruscus</name>
    <name type="common">Sea mussel</name>
    <dbReference type="NCBI Taxonomy" id="42192"/>
    <lineage>
        <taxon>Eukaryota</taxon>
        <taxon>Metazoa</taxon>
        <taxon>Spiralia</taxon>
        <taxon>Lophotrochozoa</taxon>
        <taxon>Mollusca</taxon>
        <taxon>Bivalvia</taxon>
        <taxon>Autobranchia</taxon>
        <taxon>Pteriomorphia</taxon>
        <taxon>Mytilida</taxon>
        <taxon>Mytiloidea</taxon>
        <taxon>Mytilidae</taxon>
        <taxon>Mytilinae</taxon>
        <taxon>Mytilus</taxon>
    </lineage>
</organism>
<feature type="compositionally biased region" description="Basic and acidic residues" evidence="2">
    <location>
        <begin position="114"/>
        <end position="149"/>
    </location>
</feature>
<dbReference type="PANTHER" id="PTHR37558">
    <property type="entry name" value="HTH CENPB-TYPE DOMAIN-CONTAINING PROTEIN"/>
    <property type="match status" value="1"/>
</dbReference>
<sequence>MSHLSKLCNSSPSVAAETKQVRFQPKDDLVLLREVLDRNPFKNKSAWNEIALSVADTRSNFQIDARRVRERSHLLIDQPKKNNAESLKSSRIDEEYREKETLLDEILSLVEDEEKQKEKEEEKKETEENRGKDIRKRAMENLTPKKGDDDSNDATPSKRNSSGNIVGYLKEKNEAEMVYRRQELEVKKQQLQLEEDEFQLEKQERIQKLENDKQEKMFR</sequence>
<name>A0A6J8DHD6_MYTCO</name>
<feature type="region of interest" description="Disordered" evidence="2">
    <location>
        <begin position="113"/>
        <end position="168"/>
    </location>
</feature>
<gene>
    <name evidence="3" type="ORF">MCOR_40598</name>
</gene>
<dbReference type="Proteomes" id="UP000507470">
    <property type="component" value="Unassembled WGS sequence"/>
</dbReference>
<accession>A0A6J8DHD6</accession>
<dbReference type="AlphaFoldDB" id="A0A6J8DHD6"/>
<keyword evidence="1" id="KW-0175">Coiled coil</keyword>
<feature type="compositionally biased region" description="Polar residues" evidence="2">
    <location>
        <begin position="153"/>
        <end position="164"/>
    </location>
</feature>
<proteinExistence type="predicted"/>
<dbReference type="PANTHER" id="PTHR37558:SF1">
    <property type="entry name" value="HTH CENPB-TYPE DOMAIN-CONTAINING PROTEIN"/>
    <property type="match status" value="1"/>
</dbReference>
<dbReference type="EMBL" id="CACVKT020007342">
    <property type="protein sequence ID" value="CAC5407087.1"/>
    <property type="molecule type" value="Genomic_DNA"/>
</dbReference>
<evidence type="ECO:0000313" key="3">
    <source>
        <dbReference type="EMBL" id="CAC5407087.1"/>
    </source>
</evidence>
<keyword evidence="4" id="KW-1185">Reference proteome</keyword>
<dbReference type="OrthoDB" id="6157326at2759"/>
<protein>
    <submittedName>
        <fullName evidence="3">Uncharacterized protein</fullName>
    </submittedName>
</protein>
<feature type="coiled-coil region" evidence="1">
    <location>
        <begin position="172"/>
        <end position="206"/>
    </location>
</feature>
<evidence type="ECO:0000256" key="2">
    <source>
        <dbReference type="SAM" id="MobiDB-lite"/>
    </source>
</evidence>